<comment type="subcellular location">
    <subcellularLocation>
        <location evidence="1">Cell membrane</location>
        <topology evidence="1">Multi-pass membrane protein</topology>
    </subcellularLocation>
</comment>
<protein>
    <submittedName>
        <fullName evidence="10">EmrB/QacA subfamily drug resistance transporter</fullName>
    </submittedName>
</protein>
<evidence type="ECO:0000256" key="7">
    <source>
        <dbReference type="ARBA" id="ARBA00023136"/>
    </source>
</evidence>
<gene>
    <name evidence="10" type="ORF">FB381_4401</name>
</gene>
<evidence type="ECO:0000313" key="11">
    <source>
        <dbReference type="Proteomes" id="UP000320209"/>
    </source>
</evidence>
<name>A0A543AD82_9ACTN</name>
<dbReference type="CDD" id="cd17502">
    <property type="entry name" value="MFS_Azr1_MDR_like"/>
    <property type="match status" value="1"/>
</dbReference>
<dbReference type="GO" id="GO:0005886">
    <property type="term" value="C:plasma membrane"/>
    <property type="evidence" value="ECO:0007669"/>
    <property type="project" value="UniProtKB-SubCell"/>
</dbReference>
<evidence type="ECO:0000256" key="1">
    <source>
        <dbReference type="ARBA" id="ARBA00004651"/>
    </source>
</evidence>
<feature type="transmembrane region" description="Helical" evidence="8">
    <location>
        <begin position="92"/>
        <end position="111"/>
    </location>
</feature>
<evidence type="ECO:0000256" key="6">
    <source>
        <dbReference type="ARBA" id="ARBA00022989"/>
    </source>
</evidence>
<keyword evidence="6 8" id="KW-1133">Transmembrane helix</keyword>
<evidence type="ECO:0000259" key="9">
    <source>
        <dbReference type="PROSITE" id="PS50850"/>
    </source>
</evidence>
<evidence type="ECO:0000256" key="5">
    <source>
        <dbReference type="ARBA" id="ARBA00022692"/>
    </source>
</evidence>
<evidence type="ECO:0000256" key="2">
    <source>
        <dbReference type="ARBA" id="ARBA00007520"/>
    </source>
</evidence>
<keyword evidence="11" id="KW-1185">Reference proteome</keyword>
<feature type="transmembrane region" description="Helical" evidence="8">
    <location>
        <begin position="210"/>
        <end position="231"/>
    </location>
</feature>
<feature type="transmembrane region" description="Helical" evidence="8">
    <location>
        <begin position="179"/>
        <end position="198"/>
    </location>
</feature>
<dbReference type="InterPro" id="IPR020846">
    <property type="entry name" value="MFS_dom"/>
</dbReference>
<reference evidence="10 11" key="1">
    <citation type="submission" date="2019-06" db="EMBL/GenBank/DDBJ databases">
        <title>Sequencing the genomes of 1000 actinobacteria strains.</title>
        <authorList>
            <person name="Klenk H.-P."/>
        </authorList>
    </citation>
    <scope>NUCLEOTIDE SEQUENCE [LARGE SCALE GENOMIC DNA]</scope>
    <source>
        <strain evidence="10 11">DSM 25218</strain>
    </source>
</reference>
<dbReference type="PANTHER" id="PTHR23501">
    <property type="entry name" value="MAJOR FACILITATOR SUPERFAMILY"/>
    <property type="match status" value="1"/>
</dbReference>
<feature type="transmembrane region" description="Helical" evidence="8">
    <location>
        <begin position="153"/>
        <end position="173"/>
    </location>
</feature>
<comment type="similarity">
    <text evidence="2">Belongs to the major facilitator superfamily. TCR/Tet family.</text>
</comment>
<feature type="domain" description="Major facilitator superfamily (MFS) profile" evidence="9">
    <location>
        <begin position="26"/>
        <end position="514"/>
    </location>
</feature>
<feature type="transmembrane region" description="Helical" evidence="8">
    <location>
        <begin position="243"/>
        <end position="262"/>
    </location>
</feature>
<feature type="transmembrane region" description="Helical" evidence="8">
    <location>
        <begin position="316"/>
        <end position="337"/>
    </location>
</feature>
<dbReference type="Pfam" id="PF07690">
    <property type="entry name" value="MFS_1"/>
    <property type="match status" value="1"/>
</dbReference>
<feature type="transmembrane region" description="Helical" evidence="8">
    <location>
        <begin position="408"/>
        <end position="433"/>
    </location>
</feature>
<comment type="caution">
    <text evidence="10">The sequence shown here is derived from an EMBL/GenBank/DDBJ whole genome shotgun (WGS) entry which is preliminary data.</text>
</comment>
<dbReference type="AlphaFoldDB" id="A0A543AD82"/>
<dbReference type="GO" id="GO:0022857">
    <property type="term" value="F:transmembrane transporter activity"/>
    <property type="evidence" value="ECO:0007669"/>
    <property type="project" value="InterPro"/>
</dbReference>
<proteinExistence type="inferred from homology"/>
<dbReference type="InterPro" id="IPR011701">
    <property type="entry name" value="MFS"/>
</dbReference>
<feature type="transmembrane region" description="Helical" evidence="8">
    <location>
        <begin position="117"/>
        <end position="141"/>
    </location>
</feature>
<feature type="transmembrane region" description="Helical" evidence="8">
    <location>
        <begin position="349"/>
        <end position="367"/>
    </location>
</feature>
<feature type="transmembrane region" description="Helical" evidence="8">
    <location>
        <begin position="283"/>
        <end position="304"/>
    </location>
</feature>
<feature type="transmembrane region" description="Helical" evidence="8">
    <location>
        <begin position="373"/>
        <end position="396"/>
    </location>
</feature>
<dbReference type="SUPFAM" id="SSF103473">
    <property type="entry name" value="MFS general substrate transporter"/>
    <property type="match status" value="1"/>
</dbReference>
<dbReference type="InterPro" id="IPR036259">
    <property type="entry name" value="MFS_trans_sf"/>
</dbReference>
<feature type="transmembrane region" description="Helical" evidence="8">
    <location>
        <begin position="61"/>
        <end position="80"/>
    </location>
</feature>
<organism evidence="10 11">
    <name type="scientific">Nocardioides albertanoniae</name>
    <dbReference type="NCBI Taxonomy" id="1175486"/>
    <lineage>
        <taxon>Bacteria</taxon>
        <taxon>Bacillati</taxon>
        <taxon>Actinomycetota</taxon>
        <taxon>Actinomycetes</taxon>
        <taxon>Propionibacteriales</taxon>
        <taxon>Nocardioidaceae</taxon>
        <taxon>Nocardioides</taxon>
    </lineage>
</organism>
<dbReference type="PROSITE" id="PS50850">
    <property type="entry name" value="MFS"/>
    <property type="match status" value="1"/>
</dbReference>
<keyword evidence="7 8" id="KW-0472">Membrane</keyword>
<dbReference type="FunFam" id="1.20.1720.10:FF:000004">
    <property type="entry name" value="EmrB/QacA family drug resistance transporter"/>
    <property type="match status" value="1"/>
</dbReference>
<keyword evidence="4" id="KW-1003">Cell membrane</keyword>
<accession>A0A543AD82</accession>
<keyword evidence="5 8" id="KW-0812">Transmembrane</keyword>
<evidence type="ECO:0000256" key="3">
    <source>
        <dbReference type="ARBA" id="ARBA00022448"/>
    </source>
</evidence>
<dbReference type="PANTHER" id="PTHR23501:SF197">
    <property type="entry name" value="COMD"/>
    <property type="match status" value="1"/>
</dbReference>
<dbReference type="Proteomes" id="UP000320209">
    <property type="component" value="Unassembled WGS sequence"/>
</dbReference>
<evidence type="ECO:0000313" key="10">
    <source>
        <dbReference type="EMBL" id="TQL70466.1"/>
    </source>
</evidence>
<evidence type="ECO:0000256" key="8">
    <source>
        <dbReference type="SAM" id="Phobius"/>
    </source>
</evidence>
<dbReference type="EMBL" id="VFOV01000001">
    <property type="protein sequence ID" value="TQL70466.1"/>
    <property type="molecule type" value="Genomic_DNA"/>
</dbReference>
<keyword evidence="3" id="KW-0813">Transport</keyword>
<evidence type="ECO:0000256" key="4">
    <source>
        <dbReference type="ARBA" id="ARBA00022475"/>
    </source>
</evidence>
<dbReference type="Gene3D" id="1.20.1720.10">
    <property type="entry name" value="Multidrug resistance protein D"/>
    <property type="match status" value="1"/>
</dbReference>
<dbReference type="Gene3D" id="1.20.1250.20">
    <property type="entry name" value="MFS general substrate transporter like domains"/>
    <property type="match status" value="1"/>
</dbReference>
<feature type="transmembrane region" description="Helical" evidence="8">
    <location>
        <begin position="484"/>
        <end position="510"/>
    </location>
</feature>
<sequence>MSESSPQSSSQATAAPQMTHRQIMEVLSGLLMALFVAMLSSTSVANALPRIVTDLGGTQGGYTWIVVSSMLAMTATTPIWGKLADLYNKKVLVQAALGLFILGSAICGLAPSMPVIITGRVIAGLGMGGIVALIQVIIATIVSPRERGRYSGYIGAVFALATVIGPLVGGVIVDSPFGWPGVFYVGVPFAVVAFVLLQKTLHLPQVRREVSIDYLGAFLLVAGVSMLLIWVTLGGSSFEWTSLTSYALVAGSVVVLALAILVEGRYATEPIIPLRLFRDRTMVLATIASFFVGAGMFGATVYLQQYFQTARGMTPTHAGLMSICMVLGLSGAGMVTGRLISATGHWKRYLVFGGIMLPIGLFLLSTIDEQTNIAVVGAFMAVVGLGVGATNQNLVLAVQNNLANKDMGAGSSVVAFFRSMGGSMGIAALGAVLSHRVEDVISDGVPELVASGKVTPAELEALQGGGLADPTSMPSAMQTLYEHAFAVATADLFLVALPCALIALVAIVAIKEVPLKTTNDDVLVDAAAPEVTAELETGGAVRR</sequence>